<dbReference type="Proteomes" id="UP000193380">
    <property type="component" value="Unassembled WGS sequence"/>
</dbReference>
<reference evidence="1" key="2">
    <citation type="submission" date="2014-03" db="EMBL/GenBank/DDBJ databases">
        <authorList>
            <person name="Genoscope - CEA"/>
        </authorList>
    </citation>
    <scope>NUCLEOTIDE SEQUENCE</scope>
</reference>
<dbReference type="EMBL" id="FR905237">
    <property type="protein sequence ID" value="CDQ77507.1"/>
    <property type="molecule type" value="Genomic_DNA"/>
</dbReference>
<dbReference type="AlphaFoldDB" id="A0A060XE53"/>
<dbReference type="PaxDb" id="8022-A0A060XE53"/>
<name>A0A060XE53_ONCMY</name>
<proteinExistence type="predicted"/>
<reference evidence="1" key="1">
    <citation type="journal article" date="2014" name="Nat. Commun.">
        <title>The rainbow trout genome provides novel insights into evolution after whole-genome duplication in vertebrates.</title>
        <authorList>
            <person name="Berthelot C."/>
            <person name="Brunet F."/>
            <person name="Chalopin D."/>
            <person name="Juanchich A."/>
            <person name="Bernard M."/>
            <person name="Noel B."/>
            <person name="Bento P."/>
            <person name="Da Silva C."/>
            <person name="Labadie K."/>
            <person name="Alberti A."/>
            <person name="Aury J.M."/>
            <person name="Louis A."/>
            <person name="Dehais P."/>
            <person name="Bardou P."/>
            <person name="Montfort J."/>
            <person name="Klopp C."/>
            <person name="Cabau C."/>
            <person name="Gaspin C."/>
            <person name="Thorgaard G.H."/>
            <person name="Boussaha M."/>
            <person name="Quillet E."/>
            <person name="Guyomard R."/>
            <person name="Galiana D."/>
            <person name="Bobe J."/>
            <person name="Volff J.N."/>
            <person name="Genet C."/>
            <person name="Wincker P."/>
            <person name="Jaillon O."/>
            <person name="Roest Crollius H."/>
            <person name="Guiguen Y."/>
        </authorList>
    </citation>
    <scope>NUCLEOTIDE SEQUENCE [LARGE SCALE GENOMIC DNA]</scope>
</reference>
<accession>A0A060XE53</accession>
<sequence>MTKSNGENPQARSRVRQIRDGLQSRSLKAVQRVESVTKDDVKGFFRRNAFVIFTVAAVIIGKCCVF</sequence>
<evidence type="ECO:0000313" key="2">
    <source>
        <dbReference type="Proteomes" id="UP000193380"/>
    </source>
</evidence>
<evidence type="ECO:0000313" key="1">
    <source>
        <dbReference type="EMBL" id="CDQ77507.1"/>
    </source>
</evidence>
<dbReference type="STRING" id="8022.A0A060XE53"/>
<protein>
    <submittedName>
        <fullName evidence="1">Uncharacterized protein</fullName>
    </submittedName>
</protein>
<gene>
    <name evidence="1" type="ORF">GSONMT00012415001</name>
</gene>
<organism evidence="1 2">
    <name type="scientific">Oncorhynchus mykiss</name>
    <name type="common">Rainbow trout</name>
    <name type="synonym">Salmo gairdneri</name>
    <dbReference type="NCBI Taxonomy" id="8022"/>
    <lineage>
        <taxon>Eukaryota</taxon>
        <taxon>Metazoa</taxon>
        <taxon>Chordata</taxon>
        <taxon>Craniata</taxon>
        <taxon>Vertebrata</taxon>
        <taxon>Euteleostomi</taxon>
        <taxon>Actinopterygii</taxon>
        <taxon>Neopterygii</taxon>
        <taxon>Teleostei</taxon>
        <taxon>Protacanthopterygii</taxon>
        <taxon>Salmoniformes</taxon>
        <taxon>Salmonidae</taxon>
        <taxon>Salmoninae</taxon>
        <taxon>Oncorhynchus</taxon>
    </lineage>
</organism>